<evidence type="ECO:0000256" key="1">
    <source>
        <dbReference type="ARBA" id="ARBA00022729"/>
    </source>
</evidence>
<keyword evidence="4" id="KW-1185">Reference proteome</keyword>
<dbReference type="AlphaFoldDB" id="Q749L8"/>
<reference evidence="3 4" key="1">
    <citation type="journal article" date="2003" name="Science">
        <title>Genome of Geobacter sulfurreducens: metal reduction in subsurface environments.</title>
        <authorList>
            <person name="Methe B.A."/>
            <person name="Nelson K.E."/>
            <person name="Eisen J.A."/>
            <person name="Paulsen I.T."/>
            <person name="Nelson W."/>
            <person name="Heidelberg J.F."/>
            <person name="Wu D."/>
            <person name="Wu M."/>
            <person name="Ward N."/>
            <person name="Beanan M.J."/>
            <person name="Dodson R.J."/>
            <person name="Madupu R."/>
            <person name="Brinkac L.M."/>
            <person name="Daugherty S.C."/>
            <person name="DeBoy R.T."/>
            <person name="Durkin A.S."/>
            <person name="Gwinn M."/>
            <person name="Kolonay J.F."/>
            <person name="Sullivan S.A."/>
            <person name="Haft D.H."/>
            <person name="Selengut J."/>
            <person name="Davidsen T.M."/>
            <person name="Zafar N."/>
            <person name="White O."/>
            <person name="Tran B."/>
            <person name="Romero C."/>
            <person name="Forberger H.A."/>
            <person name="Weidman J."/>
            <person name="Khouri H."/>
            <person name="Feldblyum T.V."/>
            <person name="Utterback T.R."/>
            <person name="Van Aken S.E."/>
            <person name="Lovley D.R."/>
            <person name="Fraser C.M."/>
        </authorList>
    </citation>
    <scope>NUCLEOTIDE SEQUENCE [LARGE SCALE GENOMIC DNA]</scope>
    <source>
        <strain evidence="4">ATCC 51573 / DSM 12127 / PCA</strain>
    </source>
</reference>
<keyword evidence="1 2" id="KW-0732">Signal</keyword>
<name>Q749L8_GEOSL</name>
<proteinExistence type="predicted"/>
<dbReference type="OrthoDB" id="9810317at2"/>
<sequence>MKSTIVRFLTVFCVGLALWGCSSGSGDAPAIDPTTGRHPANWIETHWGEFRKDRDQCVSCHGSYLDAGQSGGISGVSCFSPNRGAQVCHATGPAGHPAGWGAADQHGRSGAMAAPAVAAGFAYCSRCHGALFDNGPARSCFACHTNAPHPDAPWHGTTASGTNHIFVDQGNAPECAKCHATGANSTLQPTTPAPAGTPAGCFNNTLCHGAEAGHPAGWSDPNSANFHGPRAKAADSPSGGFSYCRRCHGANYQGVGTAVSCFSATVGAFSCHNGGAPAIAPHSPAPWRAARTHTNTDTTNAASCAACHANGANSTRQPTTPAPAGTAAGCFNNTLCHGSDVQPPHPVAGAYLPSAQHGADAINRNNNGTGLNTCQPCHATPASGANPRFNVPRGATLTAGCETCHTARTAHPTPWLIGRGTTQGVTNQLRHSTLAVLATAGTAVTNYCTLCHGANLDGAGGVAPSCVSGSSRLNIAGVNAVCHFNAVAVKDSGTGLFNIQTGCVSCHGNPPVGSTFPNRDLQHTEHLFPNVTCGSCHSGAGYATVLHGNGTANVVLSATFQDKDGGAPAYNAGTGTCSNVSCHGGQTSPPWPSGQINVSTDCASCHAYGTTQFNSFSSGDKRHHTEITLVCSECHDTTKLATTHFTNLQTSAMEGPASSTLLDSLNYDPATRSCLFTCHIGNENHTRSMTW</sequence>
<dbReference type="InterPro" id="IPR051829">
    <property type="entry name" value="Multiheme_Cytochr_ET"/>
</dbReference>
<dbReference type="eggNOG" id="ENOG5033X1K">
    <property type="taxonomic scope" value="Bacteria"/>
</dbReference>
<dbReference type="PANTHER" id="PTHR35038">
    <property type="entry name" value="DISSIMILATORY SULFITE REDUCTASE SIRA"/>
    <property type="match status" value="1"/>
</dbReference>
<dbReference type="STRING" id="243231.GSU2724"/>
<evidence type="ECO:0000313" key="3">
    <source>
        <dbReference type="EMBL" id="AAR36096.2"/>
    </source>
</evidence>
<reference evidence="3 4" key="2">
    <citation type="journal article" date="2012" name="BMC Genomics">
        <title>Comparative genomic analysis of Geobacter sulfurreducens KN400, a strain with enhanced capacity for extracellular electron transfer and electricity production.</title>
        <authorList>
            <person name="Butler J.E."/>
            <person name="Young N.D."/>
            <person name="Aklujkar M."/>
            <person name="Lovley D.R."/>
        </authorList>
    </citation>
    <scope>NUCLEOTIDE SEQUENCE [LARGE SCALE GENOMIC DNA]</scope>
    <source>
        <strain evidence="4">ATCC 51573 / DSM 12127 / PCA</strain>
    </source>
</reference>
<dbReference type="TCDB" id="5.B.8.1.2">
    <property type="family name" value="the trans-outer membrane electron transfer porin/cytochrome complex (et-pcc) family"/>
</dbReference>
<accession>Q749L8</accession>
<organism evidence="3 4">
    <name type="scientific">Geobacter sulfurreducens (strain ATCC 51573 / DSM 12127 / PCA)</name>
    <dbReference type="NCBI Taxonomy" id="243231"/>
    <lineage>
        <taxon>Bacteria</taxon>
        <taxon>Pseudomonadati</taxon>
        <taxon>Thermodesulfobacteriota</taxon>
        <taxon>Desulfuromonadia</taxon>
        <taxon>Geobacterales</taxon>
        <taxon>Geobacteraceae</taxon>
        <taxon>Geobacter</taxon>
    </lineage>
</organism>
<gene>
    <name evidence="3" type="ordered locus">GSU2724</name>
</gene>
<dbReference type="KEGG" id="gsu:GSU2724"/>
<dbReference type="HOGENOM" id="CLU_398361_0_0_7"/>
<dbReference type="RefSeq" id="WP_010943359.1">
    <property type="nucleotide sequence ID" value="NC_002939.5"/>
</dbReference>
<dbReference type="EMBL" id="AE017180">
    <property type="protein sequence ID" value="AAR36096.2"/>
    <property type="molecule type" value="Genomic_DNA"/>
</dbReference>
<dbReference type="SUPFAM" id="SSF48695">
    <property type="entry name" value="Multiheme cytochromes"/>
    <property type="match status" value="2"/>
</dbReference>
<dbReference type="InterPro" id="IPR010176">
    <property type="entry name" value="C4xCH_C2xCH_motif_GEOSU"/>
</dbReference>
<dbReference type="PANTHER" id="PTHR35038:SF8">
    <property type="entry name" value="C-TYPE POLYHEME CYTOCHROME OMCC"/>
    <property type="match status" value="1"/>
</dbReference>
<dbReference type="GO" id="GO:0016491">
    <property type="term" value="F:oxidoreductase activity"/>
    <property type="evidence" value="ECO:0000318"/>
    <property type="project" value="GO_Central"/>
</dbReference>
<feature type="chain" id="PRO_5004285272" evidence="2">
    <location>
        <begin position="31"/>
        <end position="691"/>
    </location>
</feature>
<feature type="signal peptide" evidence="2">
    <location>
        <begin position="1"/>
        <end position="30"/>
    </location>
</feature>
<protein>
    <submittedName>
        <fullName evidence="3">Cytochrome c</fullName>
    </submittedName>
</protein>
<evidence type="ECO:0000256" key="2">
    <source>
        <dbReference type="SAM" id="SignalP"/>
    </source>
</evidence>
<dbReference type="NCBIfam" id="TIGR01904">
    <property type="entry name" value="GSu_C4xC__C2xCH"/>
    <property type="match status" value="1"/>
</dbReference>
<dbReference type="InterPro" id="IPR036280">
    <property type="entry name" value="Multihaem_cyt_sf"/>
</dbReference>
<dbReference type="PATRIC" id="fig|243231.5.peg.2751"/>
<dbReference type="Proteomes" id="UP000000577">
    <property type="component" value="Chromosome"/>
</dbReference>
<dbReference type="EnsemblBacteria" id="AAR36096">
    <property type="protein sequence ID" value="AAR36096"/>
    <property type="gene ID" value="GSU2724"/>
</dbReference>
<dbReference type="InParanoid" id="Q749L8"/>
<evidence type="ECO:0000313" key="4">
    <source>
        <dbReference type="Proteomes" id="UP000000577"/>
    </source>
</evidence>